<evidence type="ECO:0000256" key="1">
    <source>
        <dbReference type="ARBA" id="ARBA00009673"/>
    </source>
</evidence>
<dbReference type="PANTHER" id="PTHR10472:SF5">
    <property type="entry name" value="D-AMINOACYL-TRNA DEACYLASE 1"/>
    <property type="match status" value="1"/>
</dbReference>
<keyword evidence="4" id="KW-1185">Reference proteome</keyword>
<dbReference type="RefSeq" id="WP_073026873.1">
    <property type="nucleotide sequence ID" value="NZ_FQZS01000022.1"/>
</dbReference>
<comment type="similarity">
    <text evidence="1 2">Belongs to the DTD family.</text>
</comment>
<comment type="function">
    <text evidence="2">An aminoacyl-tRNA editing enzyme that deacylates mischarged D-aminoacyl-tRNAs. Also deacylates mischarged glycyl-tRNA(Ala), protecting cells against glycine mischarging by AlaRS. Acts via tRNA-based rather than protein-based catalysis; rejects L-amino acids rather than detecting D-amino acids in the active site. By recycling D-aminoacyl-tRNA to D-amino acids and free tRNA molecules, this enzyme counteracts the toxicity associated with the formation of D-aminoacyl-tRNA entities in vivo and helps enforce protein L-homochirality.</text>
</comment>
<evidence type="ECO:0000256" key="2">
    <source>
        <dbReference type="HAMAP-Rule" id="MF_00518"/>
    </source>
</evidence>
<dbReference type="CDD" id="cd00563">
    <property type="entry name" value="Dtyr_deacylase"/>
    <property type="match status" value="1"/>
</dbReference>
<dbReference type="InterPro" id="IPR003732">
    <property type="entry name" value="Daa-tRNA_deacyls_DTD"/>
</dbReference>
<dbReference type="STRING" id="1122184.SAMN02745176_02872"/>
<dbReference type="GO" id="GO:0000049">
    <property type="term" value="F:tRNA binding"/>
    <property type="evidence" value="ECO:0007669"/>
    <property type="project" value="UniProtKB-UniRule"/>
</dbReference>
<sequence>MRAVVQRVKSSHVEVDGKITGQINKGLMVLLGISEDDNIEDIDYMVDKIANLRIFEDSEGKMNLSLMDVGGEILVVSQFTLYGDCRKGRRPSFVRAAKPEEAQKLYNLFIKKMEEMNIVVQTGIFQADMTVYIENDGPVTLIVDSEKII</sequence>
<dbReference type="EMBL" id="FQZS01000022">
    <property type="protein sequence ID" value="SHJ23870.1"/>
    <property type="molecule type" value="Genomic_DNA"/>
</dbReference>
<comment type="subunit">
    <text evidence="2">Homodimer.</text>
</comment>
<dbReference type="GO" id="GO:0019478">
    <property type="term" value="P:D-amino acid catabolic process"/>
    <property type="evidence" value="ECO:0007669"/>
    <property type="project" value="UniProtKB-UniRule"/>
</dbReference>
<protein>
    <recommendedName>
        <fullName evidence="2">D-aminoacyl-tRNA deacylase</fullName>
        <shortName evidence="2">DTD</shortName>
        <ecNumber evidence="2">3.1.1.96</ecNumber>
    </recommendedName>
    <alternativeName>
        <fullName evidence="2">Gly-tRNA(Ala) deacylase</fullName>
        <ecNumber evidence="2">3.1.1.-</ecNumber>
    </alternativeName>
</protein>
<dbReference type="GO" id="GO:0043908">
    <property type="term" value="F:Ser(Gly)-tRNA(Ala) hydrolase activity"/>
    <property type="evidence" value="ECO:0007669"/>
    <property type="project" value="UniProtKB-UniRule"/>
</dbReference>
<keyword evidence="2" id="KW-0694">RNA-binding</keyword>
<keyword evidence="2" id="KW-0963">Cytoplasm</keyword>
<dbReference type="Pfam" id="PF02580">
    <property type="entry name" value="Tyr_Deacylase"/>
    <property type="match status" value="1"/>
</dbReference>
<dbReference type="AlphaFoldDB" id="A0A1M6HNW6"/>
<dbReference type="InterPro" id="IPR023509">
    <property type="entry name" value="DTD-like_sf"/>
</dbReference>
<reference evidence="3 4" key="1">
    <citation type="submission" date="2016-11" db="EMBL/GenBank/DDBJ databases">
        <authorList>
            <person name="Jaros S."/>
            <person name="Januszkiewicz K."/>
            <person name="Wedrychowicz H."/>
        </authorList>
    </citation>
    <scope>NUCLEOTIDE SEQUENCE [LARGE SCALE GENOMIC DNA]</scope>
    <source>
        <strain evidence="3 4">DSM 19022</strain>
    </source>
</reference>
<accession>A0A1M6HNW6</accession>
<evidence type="ECO:0000313" key="3">
    <source>
        <dbReference type="EMBL" id="SHJ23870.1"/>
    </source>
</evidence>
<feature type="short sequence motif" description="Gly-cisPro motif, important for rejection of L-amino acids" evidence="2">
    <location>
        <begin position="137"/>
        <end position="138"/>
    </location>
</feature>
<keyword evidence="2" id="KW-0378">Hydrolase</keyword>
<dbReference type="GO" id="GO:0106026">
    <property type="term" value="F:Gly-tRNA(Ala) deacylase activity"/>
    <property type="evidence" value="ECO:0007669"/>
    <property type="project" value="UniProtKB-UniRule"/>
</dbReference>
<dbReference type="PANTHER" id="PTHR10472">
    <property type="entry name" value="D-TYROSYL-TRNA TYR DEACYLASE"/>
    <property type="match status" value="1"/>
</dbReference>
<dbReference type="OrthoDB" id="9801395at2"/>
<organism evidence="3 4">
    <name type="scientific">Lutispora thermophila DSM 19022</name>
    <dbReference type="NCBI Taxonomy" id="1122184"/>
    <lineage>
        <taxon>Bacteria</taxon>
        <taxon>Bacillati</taxon>
        <taxon>Bacillota</taxon>
        <taxon>Clostridia</taxon>
        <taxon>Lutisporales</taxon>
        <taxon>Lutisporaceae</taxon>
        <taxon>Lutispora</taxon>
    </lineage>
</organism>
<comment type="catalytic activity">
    <reaction evidence="2">
        <text>a D-aminoacyl-tRNA + H2O = a tRNA + a D-alpha-amino acid + H(+)</text>
        <dbReference type="Rhea" id="RHEA:13953"/>
        <dbReference type="Rhea" id="RHEA-COMP:10123"/>
        <dbReference type="Rhea" id="RHEA-COMP:10124"/>
        <dbReference type="ChEBI" id="CHEBI:15377"/>
        <dbReference type="ChEBI" id="CHEBI:15378"/>
        <dbReference type="ChEBI" id="CHEBI:59871"/>
        <dbReference type="ChEBI" id="CHEBI:78442"/>
        <dbReference type="ChEBI" id="CHEBI:79333"/>
        <dbReference type="EC" id="3.1.1.96"/>
    </reaction>
</comment>
<evidence type="ECO:0000313" key="4">
    <source>
        <dbReference type="Proteomes" id="UP000184442"/>
    </source>
</evidence>
<dbReference type="Proteomes" id="UP000184442">
    <property type="component" value="Unassembled WGS sequence"/>
</dbReference>
<dbReference type="FunFam" id="3.50.80.10:FF:000001">
    <property type="entry name" value="D-aminoacyl-tRNA deacylase"/>
    <property type="match status" value="1"/>
</dbReference>
<comment type="domain">
    <text evidence="2">A Gly-cisPro motif from one monomer fits into the active site of the other monomer to allow specific chiral rejection of L-amino acids.</text>
</comment>
<dbReference type="EC" id="3.1.1.96" evidence="2"/>
<dbReference type="HAMAP" id="MF_00518">
    <property type="entry name" value="Deacylase_Dtd"/>
    <property type="match status" value="1"/>
</dbReference>
<dbReference type="GO" id="GO:0005737">
    <property type="term" value="C:cytoplasm"/>
    <property type="evidence" value="ECO:0007669"/>
    <property type="project" value="UniProtKB-SubCell"/>
</dbReference>
<dbReference type="GO" id="GO:0051500">
    <property type="term" value="F:D-tyrosyl-tRNA(Tyr) deacylase activity"/>
    <property type="evidence" value="ECO:0007669"/>
    <property type="project" value="TreeGrafter"/>
</dbReference>
<dbReference type="NCBIfam" id="TIGR00256">
    <property type="entry name" value="D-aminoacyl-tRNA deacylase"/>
    <property type="match status" value="1"/>
</dbReference>
<proteinExistence type="inferred from homology"/>
<keyword evidence="2" id="KW-0820">tRNA-binding</keyword>
<dbReference type="SUPFAM" id="SSF69500">
    <property type="entry name" value="DTD-like"/>
    <property type="match status" value="1"/>
</dbReference>
<gene>
    <name evidence="2" type="primary">dtd</name>
    <name evidence="3" type="ORF">SAMN02745176_02872</name>
</gene>
<comment type="subcellular location">
    <subcellularLocation>
        <location evidence="2">Cytoplasm</location>
    </subcellularLocation>
</comment>
<dbReference type="Gene3D" id="3.50.80.10">
    <property type="entry name" value="D-tyrosyl-tRNA(Tyr) deacylase"/>
    <property type="match status" value="1"/>
</dbReference>
<name>A0A1M6HNW6_9FIRM</name>
<dbReference type="EC" id="3.1.1.-" evidence="2"/>
<comment type="catalytic activity">
    <reaction evidence="2">
        <text>glycyl-tRNA(Ala) + H2O = tRNA(Ala) + glycine + H(+)</text>
        <dbReference type="Rhea" id="RHEA:53744"/>
        <dbReference type="Rhea" id="RHEA-COMP:9657"/>
        <dbReference type="Rhea" id="RHEA-COMP:13640"/>
        <dbReference type="ChEBI" id="CHEBI:15377"/>
        <dbReference type="ChEBI" id="CHEBI:15378"/>
        <dbReference type="ChEBI" id="CHEBI:57305"/>
        <dbReference type="ChEBI" id="CHEBI:78442"/>
        <dbReference type="ChEBI" id="CHEBI:78522"/>
    </reaction>
</comment>